<reference evidence="8 9" key="1">
    <citation type="submission" date="2019-02" db="EMBL/GenBank/DDBJ databases">
        <title>Deep-cultivation of Planctomycetes and their phenomic and genomic characterization uncovers novel biology.</title>
        <authorList>
            <person name="Wiegand S."/>
            <person name="Jogler M."/>
            <person name="Boedeker C."/>
            <person name="Pinto D."/>
            <person name="Vollmers J."/>
            <person name="Rivas-Marin E."/>
            <person name="Kohn T."/>
            <person name="Peeters S.H."/>
            <person name="Heuer A."/>
            <person name="Rast P."/>
            <person name="Oberbeckmann S."/>
            <person name="Bunk B."/>
            <person name="Jeske O."/>
            <person name="Meyerdierks A."/>
            <person name="Storesund J.E."/>
            <person name="Kallscheuer N."/>
            <person name="Luecker S."/>
            <person name="Lage O.M."/>
            <person name="Pohl T."/>
            <person name="Merkel B.J."/>
            <person name="Hornburger P."/>
            <person name="Mueller R.-W."/>
            <person name="Bruemmer F."/>
            <person name="Labrenz M."/>
            <person name="Spormann A.M."/>
            <person name="Op den Camp H."/>
            <person name="Overmann J."/>
            <person name="Amann R."/>
            <person name="Jetten M.S.M."/>
            <person name="Mascher T."/>
            <person name="Medema M.H."/>
            <person name="Devos D.P."/>
            <person name="Kaster A.-K."/>
            <person name="Ovreas L."/>
            <person name="Rohde M."/>
            <person name="Galperin M.Y."/>
            <person name="Jogler C."/>
        </authorList>
    </citation>
    <scope>NUCLEOTIDE SEQUENCE [LARGE SCALE GENOMIC DNA]</scope>
    <source>
        <strain evidence="8 9">ETA_A1</strain>
    </source>
</reference>
<dbReference type="FunFam" id="1.20.272.10:FF:000001">
    <property type="entry name" value="Putative AAA family ATPase"/>
    <property type="match status" value="1"/>
</dbReference>
<dbReference type="Pfam" id="PF05496">
    <property type="entry name" value="RuvB_N"/>
    <property type="match status" value="1"/>
</dbReference>
<dbReference type="SUPFAM" id="SSF48019">
    <property type="entry name" value="post-AAA+ oligomerization domain-like"/>
    <property type="match status" value="1"/>
</dbReference>
<dbReference type="GO" id="GO:0005524">
    <property type="term" value="F:ATP binding"/>
    <property type="evidence" value="ECO:0007669"/>
    <property type="project" value="UniProtKB-KW"/>
</dbReference>
<dbReference type="SMART" id="SM00382">
    <property type="entry name" value="AAA"/>
    <property type="match status" value="1"/>
</dbReference>
<dbReference type="GO" id="GO:0017116">
    <property type="term" value="F:single-stranded DNA helicase activity"/>
    <property type="evidence" value="ECO:0007669"/>
    <property type="project" value="TreeGrafter"/>
</dbReference>
<dbReference type="FunFam" id="3.40.50.300:FF:000345">
    <property type="entry name" value="AAA family ATPase"/>
    <property type="match status" value="1"/>
</dbReference>
<evidence type="ECO:0000256" key="6">
    <source>
        <dbReference type="SAM" id="MobiDB-lite"/>
    </source>
</evidence>
<dbReference type="KEGG" id="uli:ETAA1_10390"/>
<dbReference type="CDD" id="cd18139">
    <property type="entry name" value="HLD_clamp_RarA"/>
    <property type="match status" value="1"/>
</dbReference>
<evidence type="ECO:0000256" key="4">
    <source>
        <dbReference type="ARBA" id="ARBA00022741"/>
    </source>
</evidence>
<dbReference type="Gene3D" id="1.10.3710.10">
    <property type="entry name" value="DNA polymerase III clamp loader subunits, C-terminal domain"/>
    <property type="match status" value="1"/>
</dbReference>
<dbReference type="GO" id="GO:0000731">
    <property type="term" value="P:DNA synthesis involved in DNA repair"/>
    <property type="evidence" value="ECO:0007669"/>
    <property type="project" value="TreeGrafter"/>
</dbReference>
<evidence type="ECO:0000259" key="7">
    <source>
        <dbReference type="SMART" id="SM00382"/>
    </source>
</evidence>
<dbReference type="GO" id="GO:0003677">
    <property type="term" value="F:DNA binding"/>
    <property type="evidence" value="ECO:0007669"/>
    <property type="project" value="InterPro"/>
</dbReference>
<protein>
    <recommendedName>
        <fullName evidence="3">Replication-associated recombination protein A</fullName>
    </recommendedName>
</protein>
<dbReference type="PANTHER" id="PTHR13779:SF7">
    <property type="entry name" value="ATPASE WRNIP1"/>
    <property type="match status" value="1"/>
</dbReference>
<keyword evidence="9" id="KW-1185">Reference proteome</keyword>
<dbReference type="InterPro" id="IPR051314">
    <property type="entry name" value="AAA_ATPase_RarA/MGS1/WRNIP1"/>
</dbReference>
<evidence type="ECO:0000256" key="1">
    <source>
        <dbReference type="ARBA" id="ARBA00002393"/>
    </source>
</evidence>
<dbReference type="InterPro" id="IPR003593">
    <property type="entry name" value="AAA+_ATPase"/>
</dbReference>
<feature type="domain" description="AAA+ ATPase" evidence="7">
    <location>
        <begin position="51"/>
        <end position="167"/>
    </location>
</feature>
<dbReference type="GO" id="GO:0009378">
    <property type="term" value="F:four-way junction helicase activity"/>
    <property type="evidence" value="ECO:0007669"/>
    <property type="project" value="InterPro"/>
</dbReference>
<proteinExistence type="inferred from homology"/>
<dbReference type="Gene3D" id="1.10.8.60">
    <property type="match status" value="1"/>
</dbReference>
<dbReference type="Pfam" id="PF16193">
    <property type="entry name" value="AAA_assoc_2"/>
    <property type="match status" value="1"/>
</dbReference>
<dbReference type="GO" id="GO:0006310">
    <property type="term" value="P:DNA recombination"/>
    <property type="evidence" value="ECO:0007669"/>
    <property type="project" value="InterPro"/>
</dbReference>
<comment type="function">
    <text evidence="1">DNA-dependent ATPase that plays important roles in cellular responses to stalled DNA replication processes.</text>
</comment>
<dbReference type="Gene3D" id="1.20.272.10">
    <property type="match status" value="1"/>
</dbReference>
<evidence type="ECO:0000256" key="3">
    <source>
        <dbReference type="ARBA" id="ARBA00020776"/>
    </source>
</evidence>
<dbReference type="GO" id="GO:0006261">
    <property type="term" value="P:DNA-templated DNA replication"/>
    <property type="evidence" value="ECO:0007669"/>
    <property type="project" value="TreeGrafter"/>
</dbReference>
<feature type="region of interest" description="Disordered" evidence="6">
    <location>
        <begin position="379"/>
        <end position="398"/>
    </location>
</feature>
<dbReference type="AlphaFoldDB" id="A0A517XNP7"/>
<dbReference type="Gene3D" id="3.40.50.300">
    <property type="entry name" value="P-loop containing nucleotide triphosphate hydrolases"/>
    <property type="match status" value="1"/>
</dbReference>
<dbReference type="RefSeq" id="WP_145234894.1">
    <property type="nucleotide sequence ID" value="NZ_CP036273.1"/>
</dbReference>
<dbReference type="InterPro" id="IPR008824">
    <property type="entry name" value="RuvB-like_N"/>
</dbReference>
<name>A0A517XNP7_9BACT</name>
<evidence type="ECO:0000313" key="8">
    <source>
        <dbReference type="EMBL" id="QDU19135.1"/>
    </source>
</evidence>
<evidence type="ECO:0000256" key="5">
    <source>
        <dbReference type="ARBA" id="ARBA00022840"/>
    </source>
</evidence>
<keyword evidence="5" id="KW-0067">ATP-binding</keyword>
<sequence length="445" mass="48602">MDLFSDLREANRAKARPLAARMRPRTLDEFVGQEHVLGPGKLLRRALLADRLSSVLFYGPPGSGKTALAHVIANHTKSRFRPLNAASAGTKEVREVLTEARSHLEDAGERTILFLDEIHRFNRTQQDVLLPDVEDGTVILVGATTQNPFFAVNTPLLSRSQVFSFEPLTREHIKTVVRRAVADAERGLGGLNVTVTDDALAFLAEASDGDARRALTALDIGVRSAQAPENGGGRGAPIVFDLALATDSIQRKVIDFDPTGDTHYDVASAFIKSLRGSDPDAAVYWLARMLEGGEDPRFVARRLVIFAAEDVGNADPRGVLVATAAWDAVERVGLPECRINLSQAVCYLACAPKSNASYVAVEEALKDVREGRTLPVPTHLRDKRSLSGGEANRGEGYQYPHDHAGGWVEQEYVPTAAQYYRPTDRGFEAQLKARLAELRGRRPPP</sequence>
<evidence type="ECO:0000313" key="9">
    <source>
        <dbReference type="Proteomes" id="UP000319576"/>
    </source>
</evidence>
<dbReference type="Proteomes" id="UP000319576">
    <property type="component" value="Chromosome"/>
</dbReference>
<dbReference type="GO" id="GO:0008047">
    <property type="term" value="F:enzyme activator activity"/>
    <property type="evidence" value="ECO:0007669"/>
    <property type="project" value="TreeGrafter"/>
</dbReference>
<gene>
    <name evidence="8" type="primary">rarA</name>
    <name evidence="8" type="ORF">ETAA1_10390</name>
</gene>
<dbReference type="InterPro" id="IPR008921">
    <property type="entry name" value="DNA_pol3_clamp-load_cplx_C"/>
</dbReference>
<dbReference type="FunFam" id="1.10.8.60:FF:000029">
    <property type="entry name" value="Replication-associated recombination protein A"/>
    <property type="match status" value="1"/>
</dbReference>
<accession>A0A517XNP7</accession>
<dbReference type="OrthoDB" id="9778364at2"/>
<dbReference type="CDD" id="cd00009">
    <property type="entry name" value="AAA"/>
    <property type="match status" value="1"/>
</dbReference>
<dbReference type="InterPro" id="IPR027417">
    <property type="entry name" value="P-loop_NTPase"/>
</dbReference>
<dbReference type="PANTHER" id="PTHR13779">
    <property type="entry name" value="WERNER HELICASE-INTERACTING PROTEIN 1 FAMILY MEMBER"/>
    <property type="match status" value="1"/>
</dbReference>
<dbReference type="EMBL" id="CP036273">
    <property type="protein sequence ID" value="QDU19135.1"/>
    <property type="molecule type" value="Genomic_DNA"/>
</dbReference>
<evidence type="ECO:0000256" key="2">
    <source>
        <dbReference type="ARBA" id="ARBA00008959"/>
    </source>
</evidence>
<comment type="similarity">
    <text evidence="2">Belongs to the AAA ATPase family. RarA/MGS1/WRNIP1 subfamily.</text>
</comment>
<dbReference type="InterPro" id="IPR032423">
    <property type="entry name" value="AAA_assoc_2"/>
</dbReference>
<organism evidence="8 9">
    <name type="scientific">Urbifossiella limnaea</name>
    <dbReference type="NCBI Taxonomy" id="2528023"/>
    <lineage>
        <taxon>Bacteria</taxon>
        <taxon>Pseudomonadati</taxon>
        <taxon>Planctomycetota</taxon>
        <taxon>Planctomycetia</taxon>
        <taxon>Gemmatales</taxon>
        <taxon>Gemmataceae</taxon>
        <taxon>Urbifossiella</taxon>
    </lineage>
</organism>
<keyword evidence="4" id="KW-0547">Nucleotide-binding</keyword>
<dbReference type="InterPro" id="IPR021886">
    <property type="entry name" value="MgsA_C"/>
</dbReference>
<dbReference type="SUPFAM" id="SSF52540">
    <property type="entry name" value="P-loop containing nucleoside triphosphate hydrolases"/>
    <property type="match status" value="1"/>
</dbReference>
<dbReference type="Pfam" id="PF12002">
    <property type="entry name" value="MgsA_C"/>
    <property type="match status" value="1"/>
</dbReference>